<evidence type="ECO:0000313" key="8">
    <source>
        <dbReference type="Proteomes" id="UP000391919"/>
    </source>
</evidence>
<dbReference type="Gene3D" id="1.10.443.10">
    <property type="entry name" value="Intergrase catalytic core"/>
    <property type="match status" value="1"/>
</dbReference>
<dbReference type="InterPro" id="IPR013762">
    <property type="entry name" value="Integrase-like_cat_sf"/>
</dbReference>
<evidence type="ECO:0000256" key="4">
    <source>
        <dbReference type="PROSITE-ProRule" id="PRU01248"/>
    </source>
</evidence>
<evidence type="ECO:0000256" key="2">
    <source>
        <dbReference type="ARBA" id="ARBA00023125"/>
    </source>
</evidence>
<reference evidence="7 8" key="1">
    <citation type="submission" date="2019-09" db="EMBL/GenBank/DDBJ databases">
        <title>Draft genome sequence of Bacillus sp. JC-7.</title>
        <authorList>
            <person name="Tanaka N."/>
            <person name="Shiwa Y."/>
            <person name="Fujita N."/>
            <person name="Tanasupawat S."/>
        </authorList>
    </citation>
    <scope>NUCLEOTIDE SEQUENCE [LARGE SCALE GENOMIC DNA]</scope>
    <source>
        <strain evidence="7 8">JC-7</strain>
    </source>
</reference>
<feature type="domain" description="Tyr recombinase" evidence="5">
    <location>
        <begin position="139"/>
        <end position="321"/>
    </location>
</feature>
<dbReference type="RefSeq" id="WP_151706117.1">
    <property type="nucleotide sequence ID" value="NZ_BKZQ01000043.1"/>
</dbReference>
<comment type="caution">
    <text evidence="7">The sequence shown here is derived from an EMBL/GenBank/DDBJ whole genome shotgun (WGS) entry which is preliminary data.</text>
</comment>
<dbReference type="InterPro" id="IPR044068">
    <property type="entry name" value="CB"/>
</dbReference>
<dbReference type="EMBL" id="BKZQ01000043">
    <property type="protein sequence ID" value="GER71301.1"/>
    <property type="molecule type" value="Genomic_DNA"/>
</dbReference>
<evidence type="ECO:0000313" key="7">
    <source>
        <dbReference type="EMBL" id="GER71301.1"/>
    </source>
</evidence>
<dbReference type="PROSITE" id="PS51900">
    <property type="entry name" value="CB"/>
    <property type="match status" value="1"/>
</dbReference>
<accession>A0A5J4JHV7</accession>
<organism evidence="7 8">
    <name type="scientific">Weizmannia acidilactici</name>
    <dbReference type="NCBI Taxonomy" id="2607726"/>
    <lineage>
        <taxon>Bacteria</taxon>
        <taxon>Bacillati</taxon>
        <taxon>Bacillota</taxon>
        <taxon>Bacilli</taxon>
        <taxon>Bacillales</taxon>
        <taxon>Bacillaceae</taxon>
        <taxon>Heyndrickxia</taxon>
    </lineage>
</organism>
<dbReference type="InterPro" id="IPR002104">
    <property type="entry name" value="Integrase_catalytic"/>
</dbReference>
<dbReference type="PANTHER" id="PTHR30349">
    <property type="entry name" value="PHAGE INTEGRASE-RELATED"/>
    <property type="match status" value="1"/>
</dbReference>
<dbReference type="Pfam" id="PF00589">
    <property type="entry name" value="Phage_integrase"/>
    <property type="match status" value="1"/>
</dbReference>
<evidence type="ECO:0000256" key="3">
    <source>
        <dbReference type="ARBA" id="ARBA00023172"/>
    </source>
</evidence>
<dbReference type="GO" id="GO:0015074">
    <property type="term" value="P:DNA integration"/>
    <property type="evidence" value="ECO:0007669"/>
    <property type="project" value="InterPro"/>
</dbReference>
<dbReference type="InterPro" id="IPR011010">
    <property type="entry name" value="DNA_brk_join_enz"/>
</dbReference>
<dbReference type="GO" id="GO:0006310">
    <property type="term" value="P:DNA recombination"/>
    <property type="evidence" value="ECO:0007669"/>
    <property type="project" value="UniProtKB-KW"/>
</dbReference>
<evidence type="ECO:0000256" key="1">
    <source>
        <dbReference type="ARBA" id="ARBA00008857"/>
    </source>
</evidence>
<gene>
    <name evidence="7" type="primary">xerD_3</name>
    <name evidence="7" type="ORF">BpJC7_26040</name>
</gene>
<dbReference type="PROSITE" id="PS51898">
    <property type="entry name" value="TYR_RECOMBINASE"/>
    <property type="match status" value="1"/>
</dbReference>
<dbReference type="InterPro" id="IPR025269">
    <property type="entry name" value="SAM-like_dom"/>
</dbReference>
<feature type="domain" description="Core-binding (CB)" evidence="6">
    <location>
        <begin position="15"/>
        <end position="118"/>
    </location>
</feature>
<keyword evidence="8" id="KW-1185">Reference proteome</keyword>
<evidence type="ECO:0000259" key="5">
    <source>
        <dbReference type="PROSITE" id="PS51898"/>
    </source>
</evidence>
<sequence>MRKNERKHDVRKTATNLDDLFETFFAIKKAEGRAPNTLKQYRDNYTYFTEYLDKCGIPRSINEITRDTIRGYIRFMQDEWIKYDGHKFKTESYQTAGLSPSTINTRLKTLRVLFRCLLEEGLIDENLTVGVRNVPERQEKIVILTAEELKRLLNVPNKKRFADFRDYVLMNLLIDGMMRISEAINLKKDDFDYKNQTVTIRAAIAKNRKSRTIPLEHRTARLIRELINENETDFDSEYIFLTNYGERISRDHFRKRLNEFAERAGIKKNVHPHLFRHTAATMFLENGGDLRHLQMLLGHADLRIVMRYTHLSTAALKKQHDQYSPIKQVLSTHTLPRKAKRNKK</sequence>
<protein>
    <submittedName>
        <fullName evidence="7">Tyrosine recombinase XerD</fullName>
    </submittedName>
</protein>
<dbReference type="InterPro" id="IPR050090">
    <property type="entry name" value="Tyrosine_recombinase_XerCD"/>
</dbReference>
<dbReference type="Proteomes" id="UP000391919">
    <property type="component" value="Unassembled WGS sequence"/>
</dbReference>
<dbReference type="InterPro" id="IPR010998">
    <property type="entry name" value="Integrase_recombinase_N"/>
</dbReference>
<name>A0A5J4JHV7_9BACI</name>
<comment type="similarity">
    <text evidence="1">Belongs to the 'phage' integrase family.</text>
</comment>
<evidence type="ECO:0000259" key="6">
    <source>
        <dbReference type="PROSITE" id="PS51900"/>
    </source>
</evidence>
<dbReference type="PANTHER" id="PTHR30349:SF41">
    <property type="entry name" value="INTEGRASE_RECOMBINASE PROTEIN MJ0367-RELATED"/>
    <property type="match status" value="1"/>
</dbReference>
<dbReference type="GO" id="GO:0003677">
    <property type="term" value="F:DNA binding"/>
    <property type="evidence" value="ECO:0007669"/>
    <property type="project" value="UniProtKB-UniRule"/>
</dbReference>
<dbReference type="Pfam" id="PF13102">
    <property type="entry name" value="Phage_int_SAM_5"/>
    <property type="match status" value="1"/>
</dbReference>
<keyword evidence="3" id="KW-0233">DNA recombination</keyword>
<dbReference type="Gene3D" id="1.10.150.130">
    <property type="match status" value="1"/>
</dbReference>
<proteinExistence type="inferred from homology"/>
<dbReference type="AlphaFoldDB" id="A0A5J4JHV7"/>
<dbReference type="SUPFAM" id="SSF56349">
    <property type="entry name" value="DNA breaking-rejoining enzymes"/>
    <property type="match status" value="1"/>
</dbReference>
<keyword evidence="2 4" id="KW-0238">DNA-binding</keyword>